<dbReference type="AlphaFoldDB" id="V6KT67"/>
<proteinExistence type="predicted"/>
<comment type="caution">
    <text evidence="1">The sequence shown here is derived from an EMBL/GenBank/DDBJ whole genome shotgun (WGS) entry which is preliminary data.</text>
</comment>
<sequence length="75" mass="8152">MELHGLREAEVAHQNWSQASDRLKGALQNVGMEVILKASRPDAEHSARPFGTVDPDAVKHVVADEAAEDVEPARP</sequence>
<organism evidence="1 2">
    <name type="scientific">Streptomyces roseochromogenus subsp. oscitans DS 12.976</name>
    <dbReference type="NCBI Taxonomy" id="1352936"/>
    <lineage>
        <taxon>Bacteria</taxon>
        <taxon>Bacillati</taxon>
        <taxon>Actinomycetota</taxon>
        <taxon>Actinomycetes</taxon>
        <taxon>Kitasatosporales</taxon>
        <taxon>Streptomycetaceae</taxon>
        <taxon>Streptomyces</taxon>
    </lineage>
</organism>
<dbReference type="Proteomes" id="UP000017984">
    <property type="component" value="Chromosome"/>
</dbReference>
<protein>
    <submittedName>
        <fullName evidence="1">Uncharacterized protein</fullName>
    </submittedName>
</protein>
<gene>
    <name evidence="1" type="ORF">M878_06075</name>
</gene>
<dbReference type="EMBL" id="AWQX01000054">
    <property type="protein sequence ID" value="EST35385.1"/>
    <property type="molecule type" value="Genomic_DNA"/>
</dbReference>
<evidence type="ECO:0000313" key="1">
    <source>
        <dbReference type="EMBL" id="EST35385.1"/>
    </source>
</evidence>
<evidence type="ECO:0000313" key="2">
    <source>
        <dbReference type="Proteomes" id="UP000017984"/>
    </source>
</evidence>
<keyword evidence="2" id="KW-1185">Reference proteome</keyword>
<accession>V6KT67</accession>
<reference evidence="1 2" key="1">
    <citation type="journal article" date="2014" name="Genome Announc.">
        <title>Draft Genome Sequence of Streptomyces roseochromogenes subsp. oscitans DS 12.976, Producer of the Aminocoumarin Antibiotic Clorobiocin.</title>
        <authorList>
            <person name="Ruckert C."/>
            <person name="Kalinowski J."/>
            <person name="Heide L."/>
            <person name="Apel A.K."/>
        </authorList>
    </citation>
    <scope>NUCLEOTIDE SEQUENCE [LARGE SCALE GENOMIC DNA]</scope>
    <source>
        <strain evidence="1 2">DS 12.976</strain>
    </source>
</reference>
<dbReference type="HOGENOM" id="CLU_2669616_0_0_11"/>
<name>V6KT67_STRRC</name>
<dbReference type="PATRIC" id="fig|1352936.5.peg.1304"/>